<dbReference type="STRING" id="177199.A0A420XXG8"/>
<dbReference type="PANTHER" id="PTHR43591">
    <property type="entry name" value="METHYLTRANSFERASE"/>
    <property type="match status" value="1"/>
</dbReference>
<accession>A0A420XXG8</accession>
<evidence type="ECO:0000313" key="4">
    <source>
        <dbReference type="Proteomes" id="UP000275385"/>
    </source>
</evidence>
<comment type="caution">
    <text evidence="3">The sequence shown here is derived from an EMBL/GenBank/DDBJ whole genome shotgun (WGS) entry which is preliminary data.</text>
</comment>
<dbReference type="GO" id="GO:0008168">
    <property type="term" value="F:methyltransferase activity"/>
    <property type="evidence" value="ECO:0007669"/>
    <property type="project" value="TreeGrafter"/>
</dbReference>
<dbReference type="OrthoDB" id="2013972at2759"/>
<comment type="similarity">
    <text evidence="1">Belongs to the methyltransferase superfamily. LaeA methyltransferase family.</text>
</comment>
<dbReference type="Proteomes" id="UP000275385">
    <property type="component" value="Unassembled WGS sequence"/>
</dbReference>
<dbReference type="AlphaFoldDB" id="A0A420XXG8"/>
<sequence length="335" mass="37808">MAEVTTEHIPIEAASVGDHEEEDEFAIEEYDAGSTASTSITSSVYSHSYENGRRYHQYRHGRYPIPNDDEEQNRDDMKHAMMLELTDGKLFYAPIGDKPQKILDLATGTGIWAVDVADRYPSAQVVGVDLSPIQPSWLPPNLKFFVDDVEDGWLNGDNWDLVHLRCISPWLKDELKLLQNIHDNLKPGGWVEIQELDARANCDDGTLAPDAPLKRFFDTAETAVKTFGMNFRAGEKLGPILEKAGFVNVKSVVHKVPIGTWAKDKRLRLIGMYCRTAVNDMFGAMAAKPFRNLDMSETEIQLFLAAARNDLNNPGIHAYEKFYFWTGQKPEVKED</sequence>
<dbReference type="Gene3D" id="3.40.50.150">
    <property type="entry name" value="Vaccinia Virus protein VP39"/>
    <property type="match status" value="1"/>
</dbReference>
<dbReference type="InterPro" id="IPR029063">
    <property type="entry name" value="SAM-dependent_MTases_sf"/>
</dbReference>
<evidence type="ECO:0000256" key="2">
    <source>
        <dbReference type="SAM" id="MobiDB-lite"/>
    </source>
</evidence>
<dbReference type="CDD" id="cd02440">
    <property type="entry name" value="AdoMet_MTases"/>
    <property type="match status" value="1"/>
</dbReference>
<dbReference type="EMBL" id="QVQW01000108">
    <property type="protein sequence ID" value="RKU40361.1"/>
    <property type="molecule type" value="Genomic_DNA"/>
</dbReference>
<proteinExistence type="inferred from homology"/>
<evidence type="ECO:0000313" key="3">
    <source>
        <dbReference type="EMBL" id="RKU40361.1"/>
    </source>
</evidence>
<evidence type="ECO:0000256" key="1">
    <source>
        <dbReference type="ARBA" id="ARBA00038158"/>
    </source>
</evidence>
<organism evidence="3 4">
    <name type="scientific">Coniochaeta pulveracea</name>
    <dbReference type="NCBI Taxonomy" id="177199"/>
    <lineage>
        <taxon>Eukaryota</taxon>
        <taxon>Fungi</taxon>
        <taxon>Dikarya</taxon>
        <taxon>Ascomycota</taxon>
        <taxon>Pezizomycotina</taxon>
        <taxon>Sordariomycetes</taxon>
        <taxon>Sordariomycetidae</taxon>
        <taxon>Coniochaetales</taxon>
        <taxon>Coniochaetaceae</taxon>
        <taxon>Coniochaeta</taxon>
    </lineage>
</organism>
<gene>
    <name evidence="3" type="ORF">DL546_001628</name>
</gene>
<dbReference type="SUPFAM" id="SSF53335">
    <property type="entry name" value="S-adenosyl-L-methionine-dependent methyltransferases"/>
    <property type="match status" value="1"/>
</dbReference>
<name>A0A420XXG8_9PEZI</name>
<keyword evidence="4" id="KW-1185">Reference proteome</keyword>
<dbReference type="PANTHER" id="PTHR43591:SF24">
    <property type="entry name" value="2-METHOXY-6-POLYPRENYL-1,4-BENZOQUINOL METHYLASE, MITOCHONDRIAL"/>
    <property type="match status" value="1"/>
</dbReference>
<protein>
    <recommendedName>
        <fullName evidence="5">Methyltransferase domain-containing protein</fullName>
    </recommendedName>
</protein>
<feature type="compositionally biased region" description="Basic and acidic residues" evidence="2">
    <location>
        <begin position="1"/>
        <end position="10"/>
    </location>
</feature>
<feature type="region of interest" description="Disordered" evidence="2">
    <location>
        <begin position="1"/>
        <end position="22"/>
    </location>
</feature>
<evidence type="ECO:0008006" key="5">
    <source>
        <dbReference type="Google" id="ProtNLM"/>
    </source>
</evidence>
<dbReference type="Pfam" id="PF13489">
    <property type="entry name" value="Methyltransf_23"/>
    <property type="match status" value="1"/>
</dbReference>
<reference evidence="3 4" key="1">
    <citation type="submission" date="2018-08" db="EMBL/GenBank/DDBJ databases">
        <title>Draft genome of the lignicolous fungus Coniochaeta pulveracea.</title>
        <authorList>
            <person name="Borstlap C.J."/>
            <person name="De Witt R.N."/>
            <person name="Botha A."/>
            <person name="Volschenk H."/>
        </authorList>
    </citation>
    <scope>NUCLEOTIDE SEQUENCE [LARGE SCALE GENOMIC DNA]</scope>
    <source>
        <strain evidence="3 4">CAB683</strain>
    </source>
</reference>